<feature type="transmembrane region" description="Helical" evidence="6">
    <location>
        <begin position="371"/>
        <end position="389"/>
    </location>
</feature>
<dbReference type="GO" id="GO:0004307">
    <property type="term" value="F:ethanolaminephosphotransferase activity"/>
    <property type="evidence" value="ECO:0007669"/>
    <property type="project" value="TreeGrafter"/>
</dbReference>
<keyword evidence="8" id="KW-1185">Reference proteome</keyword>
<name>A0A7I8W3Z3_9ANNE</name>
<dbReference type="Proteomes" id="UP000549394">
    <property type="component" value="Unassembled WGS sequence"/>
</dbReference>
<dbReference type="GO" id="GO:0005789">
    <property type="term" value="C:endoplasmic reticulum membrane"/>
    <property type="evidence" value="ECO:0007669"/>
    <property type="project" value="TreeGrafter"/>
</dbReference>
<evidence type="ECO:0000256" key="6">
    <source>
        <dbReference type="SAM" id="Phobius"/>
    </source>
</evidence>
<dbReference type="OrthoDB" id="196717at2759"/>
<feature type="transmembrane region" description="Helical" evidence="6">
    <location>
        <begin position="204"/>
        <end position="220"/>
    </location>
</feature>
<dbReference type="EMBL" id="CAJFCJ010000018">
    <property type="protein sequence ID" value="CAD5122824.1"/>
    <property type="molecule type" value="Genomic_DNA"/>
</dbReference>
<feature type="transmembrane region" description="Helical" evidence="6">
    <location>
        <begin position="395"/>
        <end position="416"/>
    </location>
</feature>
<evidence type="ECO:0000313" key="8">
    <source>
        <dbReference type="Proteomes" id="UP000549394"/>
    </source>
</evidence>
<keyword evidence="6" id="KW-0812">Transmembrane</keyword>
<proteinExistence type="inferred from homology"/>
<dbReference type="PROSITE" id="PS00379">
    <property type="entry name" value="CDP_ALCOHOL_P_TRANSF"/>
    <property type="match status" value="1"/>
</dbReference>
<dbReference type="InterPro" id="IPR014472">
    <property type="entry name" value="CHOPT"/>
</dbReference>
<keyword evidence="3 5" id="KW-0808">Transferase</keyword>
<dbReference type="InterPro" id="IPR043130">
    <property type="entry name" value="CDP-OH_PTrfase_TM_dom"/>
</dbReference>
<evidence type="ECO:0000313" key="7">
    <source>
        <dbReference type="EMBL" id="CAD5122824.1"/>
    </source>
</evidence>
<comment type="similarity">
    <text evidence="2 5">Belongs to the CDP-alcohol phosphatidyltransferase class-I family.</text>
</comment>
<comment type="caution">
    <text evidence="7">The sequence shown here is derived from an EMBL/GenBank/DDBJ whole genome shotgun (WGS) entry which is preliminary data.</text>
</comment>
<dbReference type="GO" id="GO:0006646">
    <property type="term" value="P:phosphatidylethanolamine biosynthetic process"/>
    <property type="evidence" value="ECO:0007669"/>
    <property type="project" value="TreeGrafter"/>
</dbReference>
<accession>A0A7I8W3Z3</accession>
<evidence type="ECO:0000256" key="1">
    <source>
        <dbReference type="ARBA" id="ARBA00004370"/>
    </source>
</evidence>
<feature type="transmembrane region" description="Helical" evidence="6">
    <location>
        <begin position="340"/>
        <end position="359"/>
    </location>
</feature>
<feature type="transmembrane region" description="Helical" evidence="6">
    <location>
        <begin position="273"/>
        <end position="292"/>
    </location>
</feature>
<sequence length="443" mass="51504">MITEKIENSLEPSSGSADMDKDVKVELIGYEEIDESNHRRCCILNVMAPRYLSKQVLAGFDKYKYSSVDNSPLSNYVTHPFWNWLVEFFPRWIAPNLLTFLGFMFLILHFVIVSIYDWDFYAASDTHPEYPPIPRWVWIVSSICIFVAHQLDGIDGKQARRTKSSTPLGELFDHGLDSWATTFFTLGLYSVFGRADYSVDVHRFFFVMVTVQATFIFSHWEKYNTGVLFLPWTYDLSQIAITVVYFITFLGSYKIWKQNVPYIDLGYGYVFEFIMYSSFFLLSCPMTFYNLYKSYKEGTGYKRGFYEGMRPLFDNTIMLILFCFWSWTSSNHILHACPRVFLVAMGTVFSNITSRLIIAQMSQTRCETGNWLLYPLAALVILQFFVKLSSSVENILLYAYCIIVLISHIHFGVGVVRQMAEHLEIDVFSLQRKPKQKKQVNSS</sequence>
<dbReference type="PIRSF" id="PIRSF015665">
    <property type="entry name" value="CHOPT"/>
    <property type="match status" value="1"/>
</dbReference>
<dbReference type="GO" id="GO:0005794">
    <property type="term" value="C:Golgi apparatus"/>
    <property type="evidence" value="ECO:0007669"/>
    <property type="project" value="TreeGrafter"/>
</dbReference>
<feature type="transmembrane region" description="Helical" evidence="6">
    <location>
        <begin position="312"/>
        <end position="328"/>
    </location>
</feature>
<dbReference type="InterPro" id="IPR048254">
    <property type="entry name" value="CDP_ALCOHOL_P_TRANSF_CS"/>
</dbReference>
<keyword evidence="6" id="KW-1133">Transmembrane helix</keyword>
<dbReference type="PANTHER" id="PTHR10414">
    <property type="entry name" value="ETHANOLAMINEPHOSPHOTRANSFERASE"/>
    <property type="match status" value="1"/>
</dbReference>
<protein>
    <submittedName>
        <fullName evidence="7">DgyrCDS11228</fullName>
    </submittedName>
</protein>
<dbReference type="Gene3D" id="1.20.120.1760">
    <property type="match status" value="1"/>
</dbReference>
<dbReference type="Pfam" id="PF01066">
    <property type="entry name" value="CDP-OH_P_transf"/>
    <property type="match status" value="1"/>
</dbReference>
<dbReference type="InterPro" id="IPR000462">
    <property type="entry name" value="CDP-OH_P_trans"/>
</dbReference>
<evidence type="ECO:0000256" key="5">
    <source>
        <dbReference type="RuleBase" id="RU003750"/>
    </source>
</evidence>
<evidence type="ECO:0000256" key="4">
    <source>
        <dbReference type="ARBA" id="ARBA00023136"/>
    </source>
</evidence>
<dbReference type="PANTHER" id="PTHR10414:SF71">
    <property type="entry name" value="FI05338P"/>
    <property type="match status" value="1"/>
</dbReference>
<comment type="subcellular location">
    <subcellularLocation>
        <location evidence="1">Membrane</location>
    </subcellularLocation>
</comment>
<evidence type="ECO:0000256" key="3">
    <source>
        <dbReference type="ARBA" id="ARBA00022679"/>
    </source>
</evidence>
<dbReference type="AlphaFoldDB" id="A0A7I8W3Z3"/>
<gene>
    <name evidence="7" type="ORF">DGYR_LOCUS10574</name>
</gene>
<evidence type="ECO:0000256" key="2">
    <source>
        <dbReference type="ARBA" id="ARBA00010441"/>
    </source>
</evidence>
<keyword evidence="4 6" id="KW-0472">Membrane</keyword>
<feature type="transmembrane region" description="Helical" evidence="6">
    <location>
        <begin position="97"/>
        <end position="116"/>
    </location>
</feature>
<dbReference type="FunFam" id="1.20.120.1760:FF:000016">
    <property type="entry name" value="ethanolaminephosphotransferase 1"/>
    <property type="match status" value="1"/>
</dbReference>
<feature type="transmembrane region" description="Helical" evidence="6">
    <location>
        <begin position="232"/>
        <end position="253"/>
    </location>
</feature>
<reference evidence="7 8" key="1">
    <citation type="submission" date="2020-08" db="EMBL/GenBank/DDBJ databases">
        <authorList>
            <person name="Hejnol A."/>
        </authorList>
    </citation>
    <scope>NUCLEOTIDE SEQUENCE [LARGE SCALE GENOMIC DNA]</scope>
</reference>
<organism evidence="7 8">
    <name type="scientific">Dimorphilus gyrociliatus</name>
    <dbReference type="NCBI Taxonomy" id="2664684"/>
    <lineage>
        <taxon>Eukaryota</taxon>
        <taxon>Metazoa</taxon>
        <taxon>Spiralia</taxon>
        <taxon>Lophotrochozoa</taxon>
        <taxon>Annelida</taxon>
        <taxon>Polychaeta</taxon>
        <taxon>Polychaeta incertae sedis</taxon>
        <taxon>Dinophilidae</taxon>
        <taxon>Dimorphilus</taxon>
    </lineage>
</organism>